<evidence type="ECO:0000313" key="1">
    <source>
        <dbReference type="EMBL" id="CDQ46013.1"/>
    </source>
</evidence>
<dbReference type="AlphaFoldDB" id="A0AAV2WQD9"/>
<gene>
    <name evidence="1" type="ORF">BN1047_03916</name>
</gene>
<evidence type="ECO:0000313" key="2">
    <source>
        <dbReference type="Proteomes" id="UP000028864"/>
    </source>
</evidence>
<proteinExistence type="predicted"/>
<dbReference type="EMBL" id="LK021340">
    <property type="protein sequence ID" value="CDQ46013.1"/>
    <property type="molecule type" value="Genomic_DNA"/>
</dbReference>
<dbReference type="Proteomes" id="UP000028864">
    <property type="component" value="Unassembled WGS sequence"/>
</dbReference>
<accession>A0AAV2WQD9</accession>
<sequence length="292" mass="32399">MFERAKFMVSFVGAYRQARRNGDEHQAAVRRAVGDVLGAPGVELPDSVRALWTDPDDRIALDGGSWFGAGAFEISAAHLDLLRHARLGWDGAERGAPGFDPAAPYGRTDLLSQLGEVFQTDDADELAGRHVEMFFVLARFLRHADLQPGRYRLRNITAHQLRAALRGYGELDDEDVGLGTDGVLVEPAHLQLLRGIEIRWPSRYECADRLAAGRYPAAGADPKRPYGDFTFIEVDMARILGVLPPPPAEGPAVFEPGPELTRRLQRLHWQMLAVMQVFLEHAELAPGRYQLN</sequence>
<organism evidence="1 2">
    <name type="scientific">Mycolicibacterium neoaurum</name>
    <name type="common">Mycobacterium neoaurum</name>
    <dbReference type="NCBI Taxonomy" id="1795"/>
    <lineage>
        <taxon>Bacteria</taxon>
        <taxon>Bacillati</taxon>
        <taxon>Actinomycetota</taxon>
        <taxon>Actinomycetes</taxon>
        <taxon>Mycobacteriales</taxon>
        <taxon>Mycobacteriaceae</taxon>
        <taxon>Mycolicibacterium</taxon>
    </lineage>
</organism>
<reference evidence="1" key="1">
    <citation type="submission" date="2014-05" db="EMBL/GenBank/DDBJ databases">
        <authorList>
            <person name="Urmite Genomes"/>
        </authorList>
    </citation>
    <scope>NUCLEOTIDE SEQUENCE</scope>
    <source>
        <strain evidence="1">DSM 44074</strain>
    </source>
</reference>
<reference evidence="1" key="2">
    <citation type="submission" date="2015-09" db="EMBL/GenBank/DDBJ databases">
        <title>Draft genome sequence of Mycobacterium neoaurum DSM 44074.</title>
        <authorList>
            <person name="Croce O."/>
            <person name="Robert C."/>
            <person name="Raoult D."/>
            <person name="Drancourt M."/>
        </authorList>
    </citation>
    <scope>NUCLEOTIDE SEQUENCE</scope>
    <source>
        <strain evidence="1">DSM 44074</strain>
    </source>
</reference>
<protein>
    <submittedName>
        <fullName evidence="1">Uncharacterized protein</fullName>
    </submittedName>
</protein>
<name>A0AAV2WQD9_MYCNE</name>